<evidence type="ECO:0000313" key="2">
    <source>
        <dbReference type="Proteomes" id="UP001234178"/>
    </source>
</evidence>
<comment type="caution">
    <text evidence="1">The sequence shown here is derived from an EMBL/GenBank/DDBJ whole genome shotgun (WGS) entry which is preliminary data.</text>
</comment>
<keyword evidence="2" id="KW-1185">Reference proteome</keyword>
<reference evidence="1 2" key="1">
    <citation type="journal article" date="2023" name="Nucleic Acids Res.">
        <title>The hologenome of Daphnia magna reveals possible DNA methylation and microbiome-mediated evolution of the host genome.</title>
        <authorList>
            <person name="Chaturvedi A."/>
            <person name="Li X."/>
            <person name="Dhandapani V."/>
            <person name="Marshall H."/>
            <person name="Kissane S."/>
            <person name="Cuenca-Cambronero M."/>
            <person name="Asole G."/>
            <person name="Calvet F."/>
            <person name="Ruiz-Romero M."/>
            <person name="Marangio P."/>
            <person name="Guigo R."/>
            <person name="Rago D."/>
            <person name="Mirbahai L."/>
            <person name="Eastwood N."/>
            <person name="Colbourne J.K."/>
            <person name="Zhou J."/>
            <person name="Mallon E."/>
            <person name="Orsini L."/>
        </authorList>
    </citation>
    <scope>NUCLEOTIDE SEQUENCE [LARGE SCALE GENOMIC DNA]</scope>
    <source>
        <strain evidence="1">LRV0_1</strain>
    </source>
</reference>
<sequence>MFPGIFDDAIIRPLVLFPIQNVRAVRCKWRRRGQYQVKILSPLGLVHPFSCLKKNNKKTKKKDVDRAALLSLRACVARAKLLVSSMFQLSETTGVLYARSWTTHETCQEVRSLHRATDATAAS</sequence>
<proteinExistence type="predicted"/>
<accession>A0ABR0AV32</accession>
<dbReference type="EMBL" id="JAOYFB010000039">
    <property type="protein sequence ID" value="KAK4028985.1"/>
    <property type="molecule type" value="Genomic_DNA"/>
</dbReference>
<organism evidence="1 2">
    <name type="scientific">Daphnia magna</name>
    <dbReference type="NCBI Taxonomy" id="35525"/>
    <lineage>
        <taxon>Eukaryota</taxon>
        <taxon>Metazoa</taxon>
        <taxon>Ecdysozoa</taxon>
        <taxon>Arthropoda</taxon>
        <taxon>Crustacea</taxon>
        <taxon>Branchiopoda</taxon>
        <taxon>Diplostraca</taxon>
        <taxon>Cladocera</taxon>
        <taxon>Anomopoda</taxon>
        <taxon>Daphniidae</taxon>
        <taxon>Daphnia</taxon>
    </lineage>
</organism>
<gene>
    <name evidence="1" type="ORF">OUZ56_022002</name>
</gene>
<protein>
    <submittedName>
        <fullName evidence="1">Uncharacterized protein</fullName>
    </submittedName>
</protein>
<dbReference type="Proteomes" id="UP001234178">
    <property type="component" value="Unassembled WGS sequence"/>
</dbReference>
<name>A0ABR0AV32_9CRUS</name>
<evidence type="ECO:0000313" key="1">
    <source>
        <dbReference type="EMBL" id="KAK4028985.1"/>
    </source>
</evidence>